<reference evidence="2" key="1">
    <citation type="submission" date="2020-01" db="EMBL/GenBank/DDBJ databases">
        <authorList>
            <consortium name="DOE Joint Genome Institute"/>
            <person name="Haridas S."/>
            <person name="Albert R."/>
            <person name="Binder M."/>
            <person name="Bloem J."/>
            <person name="Labutti K."/>
            <person name="Salamov A."/>
            <person name="Andreopoulos B."/>
            <person name="Baker S.E."/>
            <person name="Barry K."/>
            <person name="Bills G."/>
            <person name="Bluhm B.H."/>
            <person name="Cannon C."/>
            <person name="Castanera R."/>
            <person name="Culley D.E."/>
            <person name="Daum C."/>
            <person name="Ezra D."/>
            <person name="Gonzalez J.B."/>
            <person name="Henrissat B."/>
            <person name="Kuo A."/>
            <person name="Liang C."/>
            <person name="Lipzen A."/>
            <person name="Lutzoni F."/>
            <person name="Magnuson J."/>
            <person name="Mondo S."/>
            <person name="Nolan M."/>
            <person name="Ohm R."/>
            <person name="Pangilinan J."/>
            <person name="Park H.-J."/>
            <person name="Ramirez L."/>
            <person name="Alfaro M."/>
            <person name="Sun H."/>
            <person name="Tritt A."/>
            <person name="Yoshinaga Y."/>
            <person name="Zwiers L.-H."/>
            <person name="Turgeon B.G."/>
            <person name="Goodwin S.B."/>
            <person name="Spatafora J.W."/>
            <person name="Crous P.W."/>
            <person name="Grigoriev I.V."/>
        </authorList>
    </citation>
    <scope>NUCLEOTIDE SEQUENCE</scope>
    <source>
        <strain evidence="2">IPT5</strain>
    </source>
</reference>
<feature type="region of interest" description="Disordered" evidence="1">
    <location>
        <begin position="1"/>
        <end position="69"/>
    </location>
</feature>
<proteinExistence type="predicted"/>
<accession>A0A6A7BB68</accession>
<organism evidence="2 3">
    <name type="scientific">Plenodomus tracheiphilus IPT5</name>
    <dbReference type="NCBI Taxonomy" id="1408161"/>
    <lineage>
        <taxon>Eukaryota</taxon>
        <taxon>Fungi</taxon>
        <taxon>Dikarya</taxon>
        <taxon>Ascomycota</taxon>
        <taxon>Pezizomycotina</taxon>
        <taxon>Dothideomycetes</taxon>
        <taxon>Pleosporomycetidae</taxon>
        <taxon>Pleosporales</taxon>
        <taxon>Pleosporineae</taxon>
        <taxon>Leptosphaeriaceae</taxon>
        <taxon>Plenodomus</taxon>
    </lineage>
</organism>
<evidence type="ECO:0000256" key="1">
    <source>
        <dbReference type="SAM" id="MobiDB-lite"/>
    </source>
</evidence>
<evidence type="ECO:0000313" key="2">
    <source>
        <dbReference type="EMBL" id="KAF2852761.1"/>
    </source>
</evidence>
<keyword evidence="3" id="KW-1185">Reference proteome</keyword>
<dbReference type="AlphaFoldDB" id="A0A6A7BB68"/>
<dbReference type="Proteomes" id="UP000799423">
    <property type="component" value="Unassembled WGS sequence"/>
</dbReference>
<feature type="region of interest" description="Disordered" evidence="1">
    <location>
        <begin position="125"/>
        <end position="149"/>
    </location>
</feature>
<evidence type="ECO:0000313" key="3">
    <source>
        <dbReference type="Proteomes" id="UP000799423"/>
    </source>
</evidence>
<protein>
    <submittedName>
        <fullName evidence="2">Uncharacterized protein</fullName>
    </submittedName>
</protein>
<dbReference type="EMBL" id="MU006297">
    <property type="protein sequence ID" value="KAF2852761.1"/>
    <property type="molecule type" value="Genomic_DNA"/>
</dbReference>
<feature type="compositionally biased region" description="Basic residues" evidence="1">
    <location>
        <begin position="133"/>
        <end position="142"/>
    </location>
</feature>
<name>A0A6A7BB68_9PLEO</name>
<gene>
    <name evidence="2" type="ORF">T440DRAFT_17542</name>
</gene>
<sequence length="149" mass="15897">MQHRAPPRPPAASTATPDSHLHSGPASCTHGHPRQSAPCPERVPCSSREGLTIPASPSSVQSLPRHAVRVGPSTRYPQHLCLAPHQLAFPVDTTCPIVFSSSCPPTECGDAIVRYQTPIAHLKPLTSGSISKRANHRHRSHGPGRLSPD</sequence>